<dbReference type="AlphaFoldDB" id="A0A558R0P9"/>
<feature type="transmembrane region" description="Helical" evidence="7">
    <location>
        <begin position="352"/>
        <end position="372"/>
    </location>
</feature>
<feature type="transmembrane region" description="Helical" evidence="7">
    <location>
        <begin position="150"/>
        <end position="171"/>
    </location>
</feature>
<feature type="transmembrane region" description="Helical" evidence="7">
    <location>
        <begin position="110"/>
        <end position="129"/>
    </location>
</feature>
<evidence type="ECO:0000256" key="5">
    <source>
        <dbReference type="ARBA" id="ARBA00022989"/>
    </source>
</evidence>
<comment type="caution">
    <text evidence="8">The sequence shown here is derived from an EMBL/GenBank/DDBJ whole genome shotgun (WGS) entry which is preliminary data.</text>
</comment>
<dbReference type="GO" id="GO:0005886">
    <property type="term" value="C:plasma membrane"/>
    <property type="evidence" value="ECO:0007669"/>
    <property type="project" value="UniProtKB-SubCell"/>
</dbReference>
<name>A0A558R0P9_9SPHN</name>
<evidence type="ECO:0000256" key="4">
    <source>
        <dbReference type="ARBA" id="ARBA00022692"/>
    </source>
</evidence>
<evidence type="ECO:0000256" key="2">
    <source>
        <dbReference type="ARBA" id="ARBA00007430"/>
    </source>
</evidence>
<keyword evidence="6 7" id="KW-0472">Membrane</keyword>
<dbReference type="Pfam" id="PF13440">
    <property type="entry name" value="Polysacc_synt_3"/>
    <property type="match status" value="1"/>
</dbReference>
<dbReference type="InterPro" id="IPR050833">
    <property type="entry name" value="Poly_Biosynth_Transport"/>
</dbReference>
<gene>
    <name evidence="8" type="ORF">FOY91_13220</name>
</gene>
<evidence type="ECO:0000256" key="6">
    <source>
        <dbReference type="ARBA" id="ARBA00023136"/>
    </source>
</evidence>
<accession>A0A558R0P9</accession>
<comment type="subcellular location">
    <subcellularLocation>
        <location evidence="1">Cell membrane</location>
        <topology evidence="1">Multi-pass membrane protein</topology>
    </subcellularLocation>
</comment>
<feature type="transmembrane region" description="Helical" evidence="7">
    <location>
        <begin position="177"/>
        <end position="196"/>
    </location>
</feature>
<keyword evidence="3" id="KW-1003">Cell membrane</keyword>
<keyword evidence="5 7" id="KW-1133">Transmembrane helix</keyword>
<feature type="transmembrane region" description="Helical" evidence="7">
    <location>
        <begin position="286"/>
        <end position="313"/>
    </location>
</feature>
<proteinExistence type="inferred from homology"/>
<evidence type="ECO:0000313" key="8">
    <source>
        <dbReference type="EMBL" id="TVV72918.1"/>
    </source>
</evidence>
<feature type="transmembrane region" description="Helical" evidence="7">
    <location>
        <begin position="319"/>
        <end position="345"/>
    </location>
</feature>
<dbReference type="OrthoDB" id="8480384at2"/>
<feature type="transmembrane region" description="Helical" evidence="7">
    <location>
        <begin position="441"/>
        <end position="463"/>
    </location>
</feature>
<dbReference type="RefSeq" id="WP_145152699.1">
    <property type="nucleotide sequence ID" value="NZ_VNIM01000054.1"/>
</dbReference>
<feature type="transmembrane region" description="Helical" evidence="7">
    <location>
        <begin position="253"/>
        <end position="274"/>
    </location>
</feature>
<feature type="transmembrane region" description="Helical" evidence="7">
    <location>
        <begin position="81"/>
        <end position="104"/>
    </location>
</feature>
<keyword evidence="4 7" id="KW-0812">Transmembrane</keyword>
<dbReference type="Proteomes" id="UP000318681">
    <property type="component" value="Unassembled WGS sequence"/>
</dbReference>
<evidence type="ECO:0000313" key="9">
    <source>
        <dbReference type="Proteomes" id="UP000318681"/>
    </source>
</evidence>
<dbReference type="EMBL" id="VNIM01000054">
    <property type="protein sequence ID" value="TVV72918.1"/>
    <property type="molecule type" value="Genomic_DNA"/>
</dbReference>
<sequence>MSETAPPATRSGALWSIVNGGAAVVIPFGVFVLFARMMSPHELSPILLAVAMLEIVKALGPQGVYDVVIRQPESDTRHYESAAALFLIFGLGLAAVFCGLVLISPLILRITLPPVLMILGLKIVFDYLVMQPQAILARRMAFRRLGARGLTAGIVSGTGGLAIAALLSPLLGLASYYVLQSLMVYLLTAVGTGATMPPRLDRPAMREMAAEGARASGVRLTAVGFNYLDQLMLGAMVLPAQLGLYNLGKRIEVVAITIVSSFGQMMFQPVFATADPGHRAHHMGRGIAAISLVCGVPLVVLALHASLAVPFIFGAQWLPAAPVVALLGLGGLARALGGVAGALLTVSGRNALLLRMGFWAAAISVAMIFGLASFGVAVVAAGVLARNIVFTGIQFHMTGDAKGQLWRLFLHNCFLPLAAVAVVSVAAGMIVTALLGAGTPLAIFAVLAAAGLAGGGVGAALLYPRM</sequence>
<protein>
    <submittedName>
        <fullName evidence="8">Oligosaccharide flippase family protein</fullName>
    </submittedName>
</protein>
<evidence type="ECO:0000256" key="3">
    <source>
        <dbReference type="ARBA" id="ARBA00022475"/>
    </source>
</evidence>
<evidence type="ECO:0000256" key="1">
    <source>
        <dbReference type="ARBA" id="ARBA00004651"/>
    </source>
</evidence>
<reference evidence="8 9" key="1">
    <citation type="submission" date="2019-07" db="EMBL/GenBank/DDBJ databases">
        <title>Sphingomonas solaris sp. nov., isolated from a solar panel from Boston, Massachusetts.</title>
        <authorList>
            <person name="Tanner K."/>
            <person name="Pascual J."/>
            <person name="Mancuso C."/>
            <person name="Pereto J."/>
            <person name="Khalil A."/>
            <person name="Vilanova C."/>
        </authorList>
    </citation>
    <scope>NUCLEOTIDE SEQUENCE [LARGE SCALE GENOMIC DNA]</scope>
    <source>
        <strain evidence="8 9">R4DWN</strain>
    </source>
</reference>
<feature type="transmembrane region" description="Helical" evidence="7">
    <location>
        <begin position="46"/>
        <end position="69"/>
    </location>
</feature>
<dbReference type="PANTHER" id="PTHR30250:SF10">
    <property type="entry name" value="LIPOPOLYSACCHARIDE BIOSYNTHESIS PROTEIN WZXC"/>
    <property type="match status" value="1"/>
</dbReference>
<evidence type="ECO:0000256" key="7">
    <source>
        <dbReference type="SAM" id="Phobius"/>
    </source>
</evidence>
<comment type="similarity">
    <text evidence="2">Belongs to the polysaccharide synthase family.</text>
</comment>
<feature type="transmembrane region" description="Helical" evidence="7">
    <location>
        <begin position="12"/>
        <end position="34"/>
    </location>
</feature>
<dbReference type="PANTHER" id="PTHR30250">
    <property type="entry name" value="PST FAMILY PREDICTED COLANIC ACID TRANSPORTER"/>
    <property type="match status" value="1"/>
</dbReference>
<keyword evidence="9" id="KW-1185">Reference proteome</keyword>
<feature type="transmembrane region" description="Helical" evidence="7">
    <location>
        <begin position="409"/>
        <end position="435"/>
    </location>
</feature>
<organism evidence="8 9">
    <name type="scientific">Alterirhizorhabdus solaris</name>
    <dbReference type="NCBI Taxonomy" id="2529389"/>
    <lineage>
        <taxon>Bacteria</taxon>
        <taxon>Pseudomonadati</taxon>
        <taxon>Pseudomonadota</taxon>
        <taxon>Alphaproteobacteria</taxon>
        <taxon>Sphingomonadales</taxon>
        <taxon>Rhizorhabdaceae</taxon>
        <taxon>Alterirhizorhabdus</taxon>
    </lineage>
</organism>